<keyword evidence="1" id="KW-0812">Transmembrane</keyword>
<dbReference type="STRING" id="1321606.SAMD00020551_3996"/>
<organism evidence="2 3">
    <name type="scientific">Mesobacillus selenatarsenatis (strain DSM 18680 / JCM 14380 / FERM P-15431 / SF-1)</name>
    <dbReference type="NCBI Taxonomy" id="1321606"/>
    <lineage>
        <taxon>Bacteria</taxon>
        <taxon>Bacillati</taxon>
        <taxon>Bacillota</taxon>
        <taxon>Bacilli</taxon>
        <taxon>Bacillales</taxon>
        <taxon>Bacillaceae</taxon>
        <taxon>Mesobacillus</taxon>
    </lineage>
</organism>
<feature type="transmembrane region" description="Helical" evidence="1">
    <location>
        <begin position="20"/>
        <end position="38"/>
    </location>
</feature>
<dbReference type="EMBL" id="BASE01000095">
    <property type="protein sequence ID" value="GAM15838.1"/>
    <property type="molecule type" value="Genomic_DNA"/>
</dbReference>
<evidence type="ECO:0000256" key="1">
    <source>
        <dbReference type="SAM" id="Phobius"/>
    </source>
</evidence>
<sequence>MAAVFDSNQYQKKSSILKKAVLQISSTFILSIILFLVFRHNEYKDDIFVKE</sequence>
<dbReference type="AlphaFoldDB" id="A0A0A8X7E5"/>
<keyword evidence="1" id="KW-1133">Transmembrane helix</keyword>
<protein>
    <submittedName>
        <fullName evidence="2">Uncharacterized protein</fullName>
    </submittedName>
</protein>
<reference evidence="2 3" key="1">
    <citation type="submission" date="2013-06" db="EMBL/GenBank/DDBJ databases">
        <title>Whole genome shotgun sequence of Bacillus selenatarsenatis SF-1.</title>
        <authorList>
            <person name="Kuroda M."/>
            <person name="Sei K."/>
            <person name="Yamashita M."/>
            <person name="Ike M."/>
        </authorList>
    </citation>
    <scope>NUCLEOTIDE SEQUENCE [LARGE SCALE GENOMIC DNA]</scope>
    <source>
        <strain evidence="2 3">SF-1</strain>
    </source>
</reference>
<keyword evidence="3" id="KW-1185">Reference proteome</keyword>
<keyword evidence="1" id="KW-0472">Membrane</keyword>
<name>A0A0A8X7E5_MESS1</name>
<evidence type="ECO:0000313" key="2">
    <source>
        <dbReference type="EMBL" id="GAM15838.1"/>
    </source>
</evidence>
<gene>
    <name evidence="2" type="ORF">SAMD00020551_3996</name>
</gene>
<evidence type="ECO:0000313" key="3">
    <source>
        <dbReference type="Proteomes" id="UP000031014"/>
    </source>
</evidence>
<accession>A0A0A8X7E5</accession>
<proteinExistence type="predicted"/>
<comment type="caution">
    <text evidence="2">The sequence shown here is derived from an EMBL/GenBank/DDBJ whole genome shotgun (WGS) entry which is preliminary data.</text>
</comment>
<dbReference type="Proteomes" id="UP000031014">
    <property type="component" value="Unassembled WGS sequence"/>
</dbReference>